<keyword evidence="3" id="KW-1185">Reference proteome</keyword>
<protein>
    <recommendedName>
        <fullName evidence="4">Methyltransferase</fullName>
    </recommendedName>
</protein>
<dbReference type="InterPro" id="IPR016980">
    <property type="entry name" value="S-AdoMet-dep_MeTrfase_Alr7345"/>
</dbReference>
<evidence type="ECO:0008006" key="4">
    <source>
        <dbReference type="Google" id="ProtNLM"/>
    </source>
</evidence>
<dbReference type="SUPFAM" id="SSF53335">
    <property type="entry name" value="S-adenosyl-L-methionine-dependent methyltransferases"/>
    <property type="match status" value="1"/>
</dbReference>
<dbReference type="EMBL" id="BAEO01000002">
    <property type="protein sequence ID" value="GAC17008.1"/>
    <property type="molecule type" value="Genomic_DNA"/>
</dbReference>
<proteinExistence type="predicted"/>
<feature type="chain" id="PRO_5003897536" description="Methyltransferase" evidence="1">
    <location>
        <begin position="19"/>
        <end position="250"/>
    </location>
</feature>
<keyword evidence="1" id="KW-0732">Signal</keyword>
<reference evidence="2 3" key="1">
    <citation type="journal article" date="2017" name="Antonie Van Leeuwenhoek">
        <title>Rhizobium rhizosphaerae sp. nov., a novel species isolated from rice rhizosphere.</title>
        <authorList>
            <person name="Zhao J.J."/>
            <person name="Zhang J."/>
            <person name="Zhang R.J."/>
            <person name="Zhang C.W."/>
            <person name="Yin H.Q."/>
            <person name="Zhang X.X."/>
        </authorList>
    </citation>
    <scope>NUCLEOTIDE SEQUENCE [LARGE SCALE GENOMIC DNA]</scope>
    <source>
        <strain evidence="2 3">BSs20135</strain>
    </source>
</reference>
<evidence type="ECO:0000313" key="2">
    <source>
        <dbReference type="EMBL" id="GAC17008.1"/>
    </source>
</evidence>
<accession>K6YK74</accession>
<dbReference type="Gene3D" id="3.40.50.150">
    <property type="entry name" value="Vaccinia Virus protein VP39"/>
    <property type="match status" value="1"/>
</dbReference>
<dbReference type="Proteomes" id="UP000006327">
    <property type="component" value="Unassembled WGS sequence"/>
</dbReference>
<dbReference type="STRING" id="493475.GARC_0026"/>
<dbReference type="AlphaFoldDB" id="K6YK74"/>
<evidence type="ECO:0000256" key="1">
    <source>
        <dbReference type="SAM" id="SignalP"/>
    </source>
</evidence>
<comment type="caution">
    <text evidence="2">The sequence shown here is derived from an EMBL/GenBank/DDBJ whole genome shotgun (WGS) entry which is preliminary data.</text>
</comment>
<name>K6YK74_9ALTE</name>
<dbReference type="eggNOG" id="COG4798">
    <property type="taxonomic scope" value="Bacteria"/>
</dbReference>
<gene>
    <name evidence="2" type="ORF">GARC_0026</name>
</gene>
<organism evidence="2 3">
    <name type="scientific">Paraglaciecola arctica BSs20135</name>
    <dbReference type="NCBI Taxonomy" id="493475"/>
    <lineage>
        <taxon>Bacteria</taxon>
        <taxon>Pseudomonadati</taxon>
        <taxon>Pseudomonadota</taxon>
        <taxon>Gammaproteobacteria</taxon>
        <taxon>Alteromonadales</taxon>
        <taxon>Alteromonadaceae</taxon>
        <taxon>Paraglaciecola</taxon>
    </lineage>
</organism>
<dbReference type="InterPro" id="IPR029063">
    <property type="entry name" value="SAM-dependent_MTases_sf"/>
</dbReference>
<feature type="signal peptide" evidence="1">
    <location>
        <begin position="1"/>
        <end position="18"/>
    </location>
</feature>
<dbReference type="PIRSF" id="PIRSF031679">
    <property type="entry name" value="Mtase_Alr7345_prd"/>
    <property type="match status" value="1"/>
</dbReference>
<dbReference type="RefSeq" id="WP_007615401.1">
    <property type="nucleotide sequence ID" value="NZ_BAEO01000002.1"/>
</dbReference>
<evidence type="ECO:0000313" key="3">
    <source>
        <dbReference type="Proteomes" id="UP000006327"/>
    </source>
</evidence>
<sequence>MKKFLPLLLLAASISSIAADNFDATAEKIKSALKAEIRAEAETDRDKNRKALQTLEFFGLRDDMKIIELIPGGGWYTKILAPVVSEKGQYYAAIGTGRINDLTKESGFEKIKIVAEDAKLYRKDGERFYSLDADSLGVKDLDMVLTFRNYHNFAEQGRRNMNKLAFEALKPGGVYAVVDHTARHMEEPNAANKRRVDPVLAIKEIQEAGFELVDYSDLHYRADDELRYEVGVKSVTGNTDRWTIKFRKPN</sequence>